<reference evidence="1" key="1">
    <citation type="submission" date="2023-06" db="EMBL/GenBank/DDBJ databases">
        <title>Genome-scale phylogeny and comparative genomics of the fungal order Sordariales.</title>
        <authorList>
            <consortium name="Lawrence Berkeley National Laboratory"/>
            <person name="Hensen N."/>
            <person name="Bonometti L."/>
            <person name="Westerberg I."/>
            <person name="Brannstrom I.O."/>
            <person name="Guillou S."/>
            <person name="Cros-Aarteil S."/>
            <person name="Calhoun S."/>
            <person name="Haridas S."/>
            <person name="Kuo A."/>
            <person name="Mondo S."/>
            <person name="Pangilinan J."/>
            <person name="Riley R."/>
            <person name="Labutti K."/>
            <person name="Andreopoulos B."/>
            <person name="Lipzen A."/>
            <person name="Chen C."/>
            <person name="Yanf M."/>
            <person name="Daum C."/>
            <person name="Ng V."/>
            <person name="Clum A."/>
            <person name="Steindorff A."/>
            <person name="Ohm R."/>
            <person name="Martin F."/>
            <person name="Silar P."/>
            <person name="Natvig D."/>
            <person name="Lalanne C."/>
            <person name="Gautier V."/>
            <person name="Ament-Velasquez S.L."/>
            <person name="Kruys A."/>
            <person name="Hutchinson M.I."/>
            <person name="Powell A.J."/>
            <person name="Barry K."/>
            <person name="Miller A.N."/>
            <person name="Grigoriev I.V."/>
            <person name="Debuchy R."/>
            <person name="Gladieux P."/>
            <person name="Thoren M.H."/>
            <person name="Johannesson H."/>
        </authorList>
    </citation>
    <scope>NUCLEOTIDE SEQUENCE</scope>
    <source>
        <strain evidence="1">CBS 540.89</strain>
    </source>
</reference>
<comment type="caution">
    <text evidence="1">The sequence shown here is derived from an EMBL/GenBank/DDBJ whole genome shotgun (WGS) entry which is preliminary data.</text>
</comment>
<evidence type="ECO:0000313" key="1">
    <source>
        <dbReference type="EMBL" id="KAK0716717.1"/>
    </source>
</evidence>
<protein>
    <recommendedName>
        <fullName evidence="3">Methyltransferase domain-containing protein</fullName>
    </recommendedName>
</protein>
<dbReference type="Gene3D" id="3.40.50.150">
    <property type="entry name" value="Vaccinia Virus protein VP39"/>
    <property type="match status" value="1"/>
</dbReference>
<dbReference type="AlphaFoldDB" id="A0AA40AJ22"/>
<dbReference type="InterPro" id="IPR029063">
    <property type="entry name" value="SAM-dependent_MTases_sf"/>
</dbReference>
<evidence type="ECO:0000313" key="2">
    <source>
        <dbReference type="Proteomes" id="UP001172159"/>
    </source>
</evidence>
<evidence type="ECO:0008006" key="3">
    <source>
        <dbReference type="Google" id="ProtNLM"/>
    </source>
</evidence>
<dbReference type="EMBL" id="JAUKTV010000014">
    <property type="protein sequence ID" value="KAK0716717.1"/>
    <property type="molecule type" value="Genomic_DNA"/>
</dbReference>
<keyword evidence="2" id="KW-1185">Reference proteome</keyword>
<organism evidence="1 2">
    <name type="scientific">Apiosordaria backusii</name>
    <dbReference type="NCBI Taxonomy" id="314023"/>
    <lineage>
        <taxon>Eukaryota</taxon>
        <taxon>Fungi</taxon>
        <taxon>Dikarya</taxon>
        <taxon>Ascomycota</taxon>
        <taxon>Pezizomycotina</taxon>
        <taxon>Sordariomycetes</taxon>
        <taxon>Sordariomycetidae</taxon>
        <taxon>Sordariales</taxon>
        <taxon>Lasiosphaeriaceae</taxon>
        <taxon>Apiosordaria</taxon>
    </lineage>
</organism>
<proteinExistence type="predicted"/>
<accession>A0AA40AJ22</accession>
<dbReference type="Proteomes" id="UP001172159">
    <property type="component" value="Unassembled WGS sequence"/>
</dbReference>
<gene>
    <name evidence="1" type="ORF">B0T21DRAFT_396240</name>
</gene>
<dbReference type="SUPFAM" id="SSF53335">
    <property type="entry name" value="S-adenosyl-L-methionine-dependent methyltransferases"/>
    <property type="match status" value="1"/>
</dbReference>
<name>A0AA40AJ22_9PEZI</name>
<sequence length="237" mass="27398">MRPKPEQKLFSGIGLKLDTDKFDPIPPGPSRATLTNGKVPKLPVWRDKDFLWLVGSQLTSSVWKLSVGSVFAQIHRCDYVVQMPQNTHQLLWRCPTKQHLLPLYQQHFWQNKYESRDPKLLVSKKERAWEIRHLDIGAGTGYFCAKALQQCLTVDSAASREPMKITSMDVNRASLNKAKKRVEGVFERYKRGSMQEHLTVQGKGLAGWRARYTLWLYNRVYRVFGNEGIRVSILRRG</sequence>